<accession>A0ABW9NTM6</accession>
<evidence type="ECO:0000313" key="2">
    <source>
        <dbReference type="Proteomes" id="UP000460558"/>
    </source>
</evidence>
<organism evidence="1 2">
    <name type="scientific">Streptomyces katsurahamanus</name>
    <dbReference type="NCBI Taxonomy" id="2577098"/>
    <lineage>
        <taxon>Bacteria</taxon>
        <taxon>Bacillati</taxon>
        <taxon>Actinomycetota</taxon>
        <taxon>Actinomycetes</taxon>
        <taxon>Kitasatosporales</taxon>
        <taxon>Streptomycetaceae</taxon>
        <taxon>Streptomyces</taxon>
    </lineage>
</organism>
<reference evidence="1 2" key="1">
    <citation type="submission" date="2019-06" db="EMBL/GenBank/DDBJ databases">
        <title>Comparative genomics and metabolomics analyses of clavulanic acid producing Streptomyces species provides insight into specialized metabolism and evolution of beta-lactam biosynthetic gene clusters.</title>
        <authorList>
            <person name="Moore M.A."/>
            <person name="Cruz-Morales P."/>
            <person name="Barona Gomez F."/>
            <person name="Kapil T."/>
        </authorList>
    </citation>
    <scope>NUCLEOTIDE SEQUENCE [LARGE SCALE GENOMIC DNA]</scope>
    <source>
        <strain evidence="1 2">T-272</strain>
    </source>
</reference>
<proteinExistence type="predicted"/>
<keyword evidence="2" id="KW-1185">Reference proteome</keyword>
<sequence>MANRQGAAWTLEARPWAEARAVRNVERQLTRWGLPMPAGLEAVVRLLVSTTAADGGRHISLHLAEENRRILALALSHRSDPPPLSEGVLTRLQGLGALSCGTESTVEGRQVWAVVPRDGPKP</sequence>
<gene>
    <name evidence="1" type="ORF">FFZ77_13945</name>
</gene>
<dbReference type="EMBL" id="VDEQ01000140">
    <property type="protein sequence ID" value="MQS36672.1"/>
    <property type="molecule type" value="Genomic_DNA"/>
</dbReference>
<protein>
    <submittedName>
        <fullName evidence="1">Uncharacterized protein</fullName>
    </submittedName>
</protein>
<name>A0ABW9NTM6_9ACTN</name>
<comment type="caution">
    <text evidence="1">The sequence shown here is derived from an EMBL/GenBank/DDBJ whole genome shotgun (WGS) entry which is preliminary data.</text>
</comment>
<evidence type="ECO:0000313" key="1">
    <source>
        <dbReference type="EMBL" id="MQS36672.1"/>
    </source>
</evidence>
<dbReference type="RefSeq" id="WP_153483446.1">
    <property type="nucleotide sequence ID" value="NZ_VDEQ01000140.1"/>
</dbReference>
<dbReference type="Proteomes" id="UP000460558">
    <property type="component" value="Unassembled WGS sequence"/>
</dbReference>